<dbReference type="AlphaFoldDB" id="A0A2T9YGK6"/>
<organism evidence="10 11">
    <name type="scientific">Furculomyces boomerangus</name>
    <dbReference type="NCBI Taxonomy" id="61424"/>
    <lineage>
        <taxon>Eukaryota</taxon>
        <taxon>Fungi</taxon>
        <taxon>Fungi incertae sedis</taxon>
        <taxon>Zoopagomycota</taxon>
        <taxon>Kickxellomycotina</taxon>
        <taxon>Harpellomycetes</taxon>
        <taxon>Harpellales</taxon>
        <taxon>Harpellaceae</taxon>
        <taxon>Furculomyces</taxon>
    </lineage>
</organism>
<dbReference type="GO" id="GO:0005524">
    <property type="term" value="F:ATP binding"/>
    <property type="evidence" value="ECO:0007669"/>
    <property type="project" value="UniProtKB-UniRule"/>
</dbReference>
<reference evidence="10 11" key="1">
    <citation type="journal article" date="2018" name="MBio">
        <title>Comparative Genomics Reveals the Core Gene Toolbox for the Fungus-Insect Symbiosis.</title>
        <authorList>
            <person name="Wang Y."/>
            <person name="Stata M."/>
            <person name="Wang W."/>
            <person name="Stajich J.E."/>
            <person name="White M.M."/>
            <person name="Moncalvo J.M."/>
        </authorList>
    </citation>
    <scope>NUCLEOTIDE SEQUENCE [LARGE SCALE GENOMIC DNA]</scope>
    <source>
        <strain evidence="10 11">AUS-77-4</strain>
    </source>
</reference>
<dbReference type="InterPro" id="IPR036784">
    <property type="entry name" value="AK/P_DHK_N_sf"/>
</dbReference>
<feature type="domain" description="Histidine kinase/HSP90-like ATPase" evidence="8">
    <location>
        <begin position="272"/>
        <end position="416"/>
    </location>
</feature>
<dbReference type="InterPro" id="IPR036890">
    <property type="entry name" value="HATPase_C_sf"/>
</dbReference>
<evidence type="ECO:0000256" key="2">
    <source>
        <dbReference type="ARBA" id="ARBA00022679"/>
    </source>
</evidence>
<dbReference type="SUPFAM" id="SSF55874">
    <property type="entry name" value="ATPase domain of HSP90 chaperone/DNA topoisomerase II/histidine kinase"/>
    <property type="match status" value="1"/>
</dbReference>
<dbReference type="InterPro" id="IPR003594">
    <property type="entry name" value="HATPase_dom"/>
</dbReference>
<dbReference type="InterPro" id="IPR018955">
    <property type="entry name" value="BCDHK/PDK_N"/>
</dbReference>
<dbReference type="STRING" id="61424.A0A2T9YGK6"/>
<dbReference type="GO" id="GO:0004740">
    <property type="term" value="F:pyruvate dehydrogenase (acetyl-transferring) kinase activity"/>
    <property type="evidence" value="ECO:0007669"/>
    <property type="project" value="TreeGrafter"/>
</dbReference>
<keyword evidence="3 7" id="KW-0547">Nucleotide-binding</keyword>
<proteinExistence type="inferred from homology"/>
<comment type="subcellular location">
    <subcellularLocation>
        <location evidence="7">Mitochondrion matrix</location>
    </subcellularLocation>
</comment>
<keyword evidence="11" id="KW-1185">Reference proteome</keyword>
<evidence type="ECO:0000256" key="1">
    <source>
        <dbReference type="ARBA" id="ARBA00006155"/>
    </source>
</evidence>
<dbReference type="Pfam" id="PF02518">
    <property type="entry name" value="HATPase_c"/>
    <property type="match status" value="1"/>
</dbReference>
<gene>
    <name evidence="10" type="ORF">BB559_004133</name>
</gene>
<feature type="domain" description="Branched-chain alpha-ketoacid dehydrogenase kinase/Pyruvate dehydrogenase kinase N-terminal" evidence="9">
    <location>
        <begin position="53"/>
        <end position="200"/>
    </location>
</feature>
<evidence type="ECO:0000259" key="9">
    <source>
        <dbReference type="Pfam" id="PF10436"/>
    </source>
</evidence>
<dbReference type="SUPFAM" id="SSF69012">
    <property type="entry name" value="alpha-ketoacid dehydrogenase kinase, N-terminal domain"/>
    <property type="match status" value="1"/>
</dbReference>
<keyword evidence="4 7" id="KW-0418">Kinase</keyword>
<evidence type="ECO:0000256" key="4">
    <source>
        <dbReference type="ARBA" id="ARBA00022777"/>
    </source>
</evidence>
<keyword evidence="2 7" id="KW-0808">Transferase</keyword>
<evidence type="ECO:0000313" key="10">
    <source>
        <dbReference type="EMBL" id="PVU91439.1"/>
    </source>
</evidence>
<evidence type="ECO:0000256" key="5">
    <source>
        <dbReference type="ARBA" id="ARBA00022840"/>
    </source>
</evidence>
<evidence type="ECO:0000259" key="8">
    <source>
        <dbReference type="Pfam" id="PF02518"/>
    </source>
</evidence>
<dbReference type="Gene3D" id="1.20.140.20">
    <property type="entry name" value="Alpha-ketoacid/pyruvate dehydrogenase kinase, N-terminal domain"/>
    <property type="match status" value="1"/>
</dbReference>
<comment type="caution">
    <text evidence="10">The sequence shown here is derived from an EMBL/GenBank/DDBJ whole genome shotgun (WGS) entry which is preliminary data.</text>
</comment>
<accession>A0A2T9YGK6</accession>
<evidence type="ECO:0000313" key="11">
    <source>
        <dbReference type="Proteomes" id="UP000245699"/>
    </source>
</evidence>
<dbReference type="OrthoDB" id="407390at2759"/>
<dbReference type="GO" id="GO:0005759">
    <property type="term" value="C:mitochondrial matrix"/>
    <property type="evidence" value="ECO:0007669"/>
    <property type="project" value="UniProtKB-SubCell"/>
</dbReference>
<sequence length="441" mass="49911">MNSTKYFSITKGTYAPINSLAAKSHLTSTASLPQKFYQNNVLDKYINQDAKKVTLRQLVMFGRNLTKSKLIASANYVLSELPVRLAHRIRDFQHLPYICGTNPYMGRVYQMYWKSFDEFRKFPKVTTLEENIKCCEMFTRNMKEHSQIIPLLGMGVSECVGLVDPELIDKFMNRMLMTRISRRTLVEQHTLLSKNFCPNEDETNCPEPPTNIPGLRAQIVGKVDTQCNIGNLVHECAAKAQSIFEDYYELVPGTAPQVIVDGHKDAQLMCVTDHIEYIVFELLKNSMKASIQNAIDNSGINGFDQNDLDFLPINVTICQTKANVTVRISDKGGGIPPDVYKQIWNYCSPYKSKFLTNFHRIKEMQAKTNENTGISPLVPLGFGLPMCSVFANYWGGDINIYSLPGYGVDSYIRLPRLGNIAENPAIEDTEVLDEVAIHHHK</sequence>
<protein>
    <recommendedName>
        <fullName evidence="7">Protein-serine/threonine kinase</fullName>
        <ecNumber evidence="7">2.7.11.-</ecNumber>
    </recommendedName>
</protein>
<evidence type="ECO:0000256" key="7">
    <source>
        <dbReference type="RuleBase" id="RU366032"/>
    </source>
</evidence>
<dbReference type="Proteomes" id="UP000245699">
    <property type="component" value="Unassembled WGS sequence"/>
</dbReference>
<keyword evidence="5 7" id="KW-0067">ATP-binding</keyword>
<dbReference type="PANTHER" id="PTHR11947">
    <property type="entry name" value="PYRUVATE DEHYDROGENASE KINASE"/>
    <property type="match status" value="1"/>
</dbReference>
<dbReference type="EMBL" id="MBFT01000415">
    <property type="protein sequence ID" value="PVU91439.1"/>
    <property type="molecule type" value="Genomic_DNA"/>
</dbReference>
<name>A0A2T9YGK6_9FUNG</name>
<evidence type="ECO:0000256" key="6">
    <source>
        <dbReference type="ARBA" id="ARBA00023128"/>
    </source>
</evidence>
<dbReference type="Gene3D" id="3.30.565.10">
    <property type="entry name" value="Histidine kinase-like ATPase, C-terminal domain"/>
    <property type="match status" value="1"/>
</dbReference>
<keyword evidence="6 7" id="KW-0496">Mitochondrion</keyword>
<dbReference type="PANTHER" id="PTHR11947:SF25">
    <property type="entry name" value="[PYRUVATE DEHYDROGENASE (ACETYL-TRANSFERRING)] KINASE 2, MITOCHONDRIAL"/>
    <property type="match status" value="1"/>
</dbReference>
<dbReference type="GO" id="GO:0010906">
    <property type="term" value="P:regulation of glucose metabolic process"/>
    <property type="evidence" value="ECO:0007669"/>
    <property type="project" value="TreeGrafter"/>
</dbReference>
<dbReference type="InterPro" id="IPR039028">
    <property type="entry name" value="BCKD/PDK"/>
</dbReference>
<dbReference type="Pfam" id="PF10436">
    <property type="entry name" value="BCDHK_Adom3"/>
    <property type="match status" value="1"/>
</dbReference>
<evidence type="ECO:0000256" key="3">
    <source>
        <dbReference type="ARBA" id="ARBA00022741"/>
    </source>
</evidence>
<dbReference type="EC" id="2.7.11.-" evidence="7"/>
<comment type="similarity">
    <text evidence="1 7">Belongs to the PDK/BCKDK protein kinase family.</text>
</comment>